<evidence type="ECO:0000256" key="16">
    <source>
        <dbReference type="RuleBase" id="RU003357"/>
    </source>
</evidence>
<dbReference type="NCBIfam" id="TIGR01783">
    <property type="entry name" value="TonB-siderophor"/>
    <property type="match status" value="1"/>
</dbReference>
<evidence type="ECO:0000256" key="7">
    <source>
        <dbReference type="ARBA" id="ARBA00022729"/>
    </source>
</evidence>
<dbReference type="Gene3D" id="2.40.170.20">
    <property type="entry name" value="TonB-dependent receptor, beta-barrel domain"/>
    <property type="match status" value="1"/>
</dbReference>
<evidence type="ECO:0000256" key="2">
    <source>
        <dbReference type="ARBA" id="ARBA00009810"/>
    </source>
</evidence>
<keyword evidence="21" id="KW-1185">Reference proteome</keyword>
<dbReference type="InterPro" id="IPR036942">
    <property type="entry name" value="Beta-barrel_TonB_sf"/>
</dbReference>
<dbReference type="RefSeq" id="WP_234333004.1">
    <property type="nucleotide sequence ID" value="NZ_CABKVG010000006.1"/>
</dbReference>
<keyword evidence="5" id="KW-0410">Iron transport</keyword>
<keyword evidence="11 14" id="KW-0472">Membrane</keyword>
<feature type="chain" id="PRO_5045425215" evidence="17">
    <location>
        <begin position="38"/>
        <end position="761"/>
    </location>
</feature>
<dbReference type="SUPFAM" id="SSF56935">
    <property type="entry name" value="Porins"/>
    <property type="match status" value="1"/>
</dbReference>
<keyword evidence="8" id="KW-0408">Iron</keyword>
<dbReference type="Gene3D" id="2.170.130.10">
    <property type="entry name" value="TonB-dependent receptor, plug domain"/>
    <property type="match status" value="1"/>
</dbReference>
<evidence type="ECO:0000256" key="10">
    <source>
        <dbReference type="ARBA" id="ARBA00023077"/>
    </source>
</evidence>
<keyword evidence="6 14" id="KW-0812">Transmembrane</keyword>
<organism evidence="20 21">
    <name type="scientific">Vitreoscilla massiliensis</name>
    <dbReference type="NCBI Taxonomy" id="1689272"/>
    <lineage>
        <taxon>Bacteria</taxon>
        <taxon>Pseudomonadati</taxon>
        <taxon>Pseudomonadota</taxon>
        <taxon>Betaproteobacteria</taxon>
        <taxon>Neisseriales</taxon>
        <taxon>Neisseriaceae</taxon>
        <taxon>Vitreoscilla</taxon>
    </lineage>
</organism>
<sequence>MKKTNRKATSRQDAAQYVAPTMAAFLLTMPFATSAWAAPAVEADTELSNIEVTASPSNPVQVKESASNKFTAPLRDTPKTVQVISREVLDQRGTNTLEEALRSTPGITFGAGEGGNPTGDQPYIRGINSQQSISIDGLRDIAAGSRETFNVQQVEVIKGADSAFNGRGGAGGSISIETKKPQNTDFTHIDLGVGTDKYVRGSVDTNWSTDNGMAFRFNAMGLKEDVAGREGPENKHWGFAPSVAFGLDTDTRLSLAYYHYQTDDIPDGGVPFLYPVGKLPTSGEHVYRPTFGGNRENWYGMLNRDFRKEKTDQGTVTFEHDFSEDMKLRNVFRAARSSQDYVWTQPDDSKGNVQNGMVWRRGNARSSDTTTYQNVTDLTGKFDTGALKHSYNVGLELAYEKSDVQSMAVQSGSNTCKNGTGAAGDYMCTDLNNPTPNDPWLFDYTLPDATKYRTKTTSVYAFDTIEFNPQWLLNAGVRFDHYESSSQAPDAERFKRTDNLWNYQLGLVYKPLPNGSIYANIATASTPGNSFLGQGLEDQGISNSTTGRNPVNNANDMAPEKTRSYEIGTKWDVLDNQLSLTGAIFRNEVTNTRIVENGIARMAGEKVVDGFELGFTGRITENWEVFGGYTFMSSEQKKLAKNADGSDNVAQGRDFFNTPRHSGSLWTSYKITPKLTAGVGMYAQSDAVGSYTKNGDAVLIKGIPGYARYDAMLSYQISKNAKAQLNVYNLTDKEYYSSTYSTHYATLGTGRAAVASLKLTF</sequence>
<evidence type="ECO:0000256" key="4">
    <source>
        <dbReference type="ARBA" id="ARBA00022452"/>
    </source>
</evidence>
<evidence type="ECO:0000256" key="15">
    <source>
        <dbReference type="PROSITE-ProRule" id="PRU10144"/>
    </source>
</evidence>
<evidence type="ECO:0000256" key="8">
    <source>
        <dbReference type="ARBA" id="ARBA00023004"/>
    </source>
</evidence>
<evidence type="ECO:0000259" key="19">
    <source>
        <dbReference type="Pfam" id="PF07715"/>
    </source>
</evidence>
<feature type="domain" description="TonB-dependent receptor-like beta-barrel" evidence="18">
    <location>
        <begin position="246"/>
        <end position="730"/>
    </location>
</feature>
<evidence type="ECO:0000256" key="14">
    <source>
        <dbReference type="PROSITE-ProRule" id="PRU01360"/>
    </source>
</evidence>
<evidence type="ECO:0000256" key="9">
    <source>
        <dbReference type="ARBA" id="ARBA00023065"/>
    </source>
</evidence>
<keyword evidence="13 14" id="KW-0998">Cell outer membrane</keyword>
<dbReference type="InterPro" id="IPR010917">
    <property type="entry name" value="TonB_rcpt_CS"/>
</dbReference>
<dbReference type="Pfam" id="PF07715">
    <property type="entry name" value="Plug"/>
    <property type="match status" value="1"/>
</dbReference>
<dbReference type="InterPro" id="IPR039426">
    <property type="entry name" value="TonB-dep_rcpt-like"/>
</dbReference>
<evidence type="ECO:0000256" key="17">
    <source>
        <dbReference type="SAM" id="SignalP"/>
    </source>
</evidence>
<dbReference type="InterPro" id="IPR010105">
    <property type="entry name" value="TonB_sidphr_rcpt"/>
</dbReference>
<keyword evidence="9" id="KW-0406">Ion transport</keyword>
<name>A0ABY4E7R4_9NEIS</name>
<reference evidence="20 21" key="1">
    <citation type="journal article" date="2022" name="Res Sq">
        <title>Evolution of multicellular longitudinally dividing oral cavity symbionts (Neisseriaceae).</title>
        <authorList>
            <person name="Nyongesa S."/>
            <person name="Weber P."/>
            <person name="Bernet E."/>
            <person name="Pullido F."/>
            <person name="Nieckarz M."/>
            <person name="Delaby M."/>
            <person name="Nieves C."/>
            <person name="Viehboeck T."/>
            <person name="Krause N."/>
            <person name="Rivera-Millot A."/>
            <person name="Nakamura A."/>
            <person name="Vischer N."/>
            <person name="VanNieuwenhze M."/>
            <person name="Brun Y."/>
            <person name="Cava F."/>
            <person name="Bulgheresi S."/>
            <person name="Veyrier F."/>
        </authorList>
    </citation>
    <scope>NUCLEOTIDE SEQUENCE [LARGE SCALE GENOMIC DNA]</scope>
    <source>
        <strain evidence="20 21">SN4</strain>
    </source>
</reference>
<comment type="subcellular location">
    <subcellularLocation>
        <location evidence="1 14">Cell outer membrane</location>
        <topology evidence="1 14">Multi-pass membrane protein</topology>
    </subcellularLocation>
</comment>
<evidence type="ECO:0000256" key="11">
    <source>
        <dbReference type="ARBA" id="ARBA00023136"/>
    </source>
</evidence>
<evidence type="ECO:0000256" key="3">
    <source>
        <dbReference type="ARBA" id="ARBA00022448"/>
    </source>
</evidence>
<keyword evidence="4 14" id="KW-1134">Transmembrane beta strand</keyword>
<evidence type="ECO:0000256" key="13">
    <source>
        <dbReference type="ARBA" id="ARBA00023237"/>
    </source>
</evidence>
<dbReference type="PROSITE" id="PS01156">
    <property type="entry name" value="TONB_DEPENDENT_REC_2"/>
    <property type="match status" value="1"/>
</dbReference>
<keyword evidence="12 20" id="KW-0675">Receptor</keyword>
<proteinExistence type="inferred from homology"/>
<dbReference type="InterPro" id="IPR012910">
    <property type="entry name" value="Plug_dom"/>
</dbReference>
<dbReference type="Pfam" id="PF00593">
    <property type="entry name" value="TonB_dep_Rec_b-barrel"/>
    <property type="match status" value="1"/>
</dbReference>
<evidence type="ECO:0000256" key="1">
    <source>
        <dbReference type="ARBA" id="ARBA00004571"/>
    </source>
</evidence>
<dbReference type="InterPro" id="IPR000531">
    <property type="entry name" value="Beta-barrel_TonB"/>
</dbReference>
<evidence type="ECO:0000313" key="20">
    <source>
        <dbReference type="EMBL" id="UOO90930.1"/>
    </source>
</evidence>
<evidence type="ECO:0000256" key="12">
    <source>
        <dbReference type="ARBA" id="ARBA00023170"/>
    </source>
</evidence>
<evidence type="ECO:0000256" key="6">
    <source>
        <dbReference type="ARBA" id="ARBA00022692"/>
    </source>
</evidence>
<dbReference type="PANTHER" id="PTHR32552">
    <property type="entry name" value="FERRICHROME IRON RECEPTOR-RELATED"/>
    <property type="match status" value="1"/>
</dbReference>
<dbReference type="PROSITE" id="PS52016">
    <property type="entry name" value="TONB_DEPENDENT_REC_3"/>
    <property type="match status" value="1"/>
</dbReference>
<feature type="signal peptide" evidence="17">
    <location>
        <begin position="1"/>
        <end position="37"/>
    </location>
</feature>
<dbReference type="EMBL" id="CP091511">
    <property type="protein sequence ID" value="UOO90930.1"/>
    <property type="molecule type" value="Genomic_DNA"/>
</dbReference>
<dbReference type="CDD" id="cd01347">
    <property type="entry name" value="ligand_gated_channel"/>
    <property type="match status" value="1"/>
</dbReference>
<keyword evidence="10 16" id="KW-0798">TonB box</keyword>
<keyword evidence="7 17" id="KW-0732">Signal</keyword>
<evidence type="ECO:0000256" key="5">
    <source>
        <dbReference type="ARBA" id="ARBA00022496"/>
    </source>
</evidence>
<dbReference type="PANTHER" id="PTHR32552:SF89">
    <property type="entry name" value="CATECHOLATE SIDEROPHORE RECEPTOR FIU"/>
    <property type="match status" value="1"/>
</dbReference>
<dbReference type="InterPro" id="IPR037066">
    <property type="entry name" value="Plug_dom_sf"/>
</dbReference>
<gene>
    <name evidence="20" type="ORF">LVJ82_08200</name>
</gene>
<evidence type="ECO:0000259" key="18">
    <source>
        <dbReference type="Pfam" id="PF00593"/>
    </source>
</evidence>
<feature type="domain" description="TonB-dependent receptor plug" evidence="19">
    <location>
        <begin position="74"/>
        <end position="172"/>
    </location>
</feature>
<accession>A0ABY4E7R4</accession>
<dbReference type="Proteomes" id="UP000832011">
    <property type="component" value="Chromosome"/>
</dbReference>
<evidence type="ECO:0000313" key="21">
    <source>
        <dbReference type="Proteomes" id="UP000832011"/>
    </source>
</evidence>
<comment type="similarity">
    <text evidence="2 14 16">Belongs to the TonB-dependent receptor family.</text>
</comment>
<protein>
    <submittedName>
        <fullName evidence="20">TonB-dependent siderophore receptor</fullName>
    </submittedName>
</protein>
<keyword evidence="3 14" id="KW-0813">Transport</keyword>
<feature type="short sequence motif" description="TonB C-terminal box" evidence="15">
    <location>
        <begin position="744"/>
        <end position="761"/>
    </location>
</feature>